<reference evidence="1 2" key="1">
    <citation type="journal article" date="2019" name="Sci. Rep.">
        <title>A high-quality genome of Eragrostis curvula grass provides insights into Poaceae evolution and supports new strategies to enhance forage quality.</title>
        <authorList>
            <person name="Carballo J."/>
            <person name="Santos B.A.C.M."/>
            <person name="Zappacosta D."/>
            <person name="Garbus I."/>
            <person name="Selva J.P."/>
            <person name="Gallo C.A."/>
            <person name="Diaz A."/>
            <person name="Albertini E."/>
            <person name="Caccamo M."/>
            <person name="Echenique V."/>
        </authorList>
    </citation>
    <scope>NUCLEOTIDE SEQUENCE [LARGE SCALE GENOMIC DNA]</scope>
    <source>
        <strain evidence="2">cv. Victoria</strain>
        <tissue evidence="1">Leaf</tissue>
    </source>
</reference>
<dbReference type="EMBL" id="RWGY01000051">
    <property type="protein sequence ID" value="TVU05761.1"/>
    <property type="molecule type" value="Genomic_DNA"/>
</dbReference>
<gene>
    <name evidence="1" type="ORF">EJB05_48943</name>
</gene>
<evidence type="ECO:0000313" key="2">
    <source>
        <dbReference type="Proteomes" id="UP000324897"/>
    </source>
</evidence>
<evidence type="ECO:0000313" key="1">
    <source>
        <dbReference type="EMBL" id="TVU05761.1"/>
    </source>
</evidence>
<dbReference type="Gramene" id="TVU05761">
    <property type="protein sequence ID" value="TVU05761"/>
    <property type="gene ID" value="EJB05_48943"/>
</dbReference>
<name>A0A5J9T5J5_9POAL</name>
<proteinExistence type="predicted"/>
<accession>A0A5J9T5J5</accession>
<feature type="non-terminal residue" evidence="1">
    <location>
        <position position="1"/>
    </location>
</feature>
<sequence length="88" mass="9149">MIREAELVSSTGEGEDPVGIRILPSHQSPAALLPPHPRLRSVPLLLASGPLGRTDKGARSGAVAVAHGRRARRGAAWLLPQPSTTCSA</sequence>
<keyword evidence="2" id="KW-1185">Reference proteome</keyword>
<protein>
    <submittedName>
        <fullName evidence="1">Uncharacterized protein</fullName>
    </submittedName>
</protein>
<organism evidence="1 2">
    <name type="scientific">Eragrostis curvula</name>
    <name type="common">weeping love grass</name>
    <dbReference type="NCBI Taxonomy" id="38414"/>
    <lineage>
        <taxon>Eukaryota</taxon>
        <taxon>Viridiplantae</taxon>
        <taxon>Streptophyta</taxon>
        <taxon>Embryophyta</taxon>
        <taxon>Tracheophyta</taxon>
        <taxon>Spermatophyta</taxon>
        <taxon>Magnoliopsida</taxon>
        <taxon>Liliopsida</taxon>
        <taxon>Poales</taxon>
        <taxon>Poaceae</taxon>
        <taxon>PACMAD clade</taxon>
        <taxon>Chloridoideae</taxon>
        <taxon>Eragrostideae</taxon>
        <taxon>Eragrostidinae</taxon>
        <taxon>Eragrostis</taxon>
    </lineage>
</organism>
<dbReference type="Proteomes" id="UP000324897">
    <property type="component" value="Unassembled WGS sequence"/>
</dbReference>
<dbReference type="AlphaFoldDB" id="A0A5J9T5J5"/>
<comment type="caution">
    <text evidence="1">The sequence shown here is derived from an EMBL/GenBank/DDBJ whole genome shotgun (WGS) entry which is preliminary data.</text>
</comment>